<feature type="compositionally biased region" description="Pro residues" evidence="5">
    <location>
        <begin position="348"/>
        <end position="358"/>
    </location>
</feature>
<dbReference type="Gene3D" id="1.10.510.10">
    <property type="entry name" value="Transferase(Phosphotransferase) domain 1"/>
    <property type="match status" value="1"/>
</dbReference>
<feature type="domain" description="Protein kinase" evidence="7">
    <location>
        <begin position="1"/>
        <end position="254"/>
    </location>
</feature>
<dbReference type="PROSITE" id="PS50011">
    <property type="entry name" value="PROTEIN_KINASE_DOM"/>
    <property type="match status" value="1"/>
</dbReference>
<dbReference type="AlphaFoldDB" id="A0A4P2QAH2"/>
<keyword evidence="4" id="KW-0067">ATP-binding</keyword>
<organism evidence="8 9">
    <name type="scientific">Sorangium cellulosum</name>
    <name type="common">Polyangium cellulosum</name>
    <dbReference type="NCBI Taxonomy" id="56"/>
    <lineage>
        <taxon>Bacteria</taxon>
        <taxon>Pseudomonadati</taxon>
        <taxon>Myxococcota</taxon>
        <taxon>Polyangia</taxon>
        <taxon>Polyangiales</taxon>
        <taxon>Polyangiaceae</taxon>
        <taxon>Sorangium</taxon>
    </lineage>
</organism>
<sequence length="444" mass="45919">MVILGQEFAGYTIVASLDSSAPVGAYRALDAGGHEVTLYVQEDALLDADVFRAELDRLLALPPAVRGIEPVIAGGTEGGAGWAAARTGEAPSVEALLPRLRPVAYELVADVARTLGAAHALGLVHGDLGPHTVVITEGGAAVLRAFGLHRLFGPPADAMAEAARYRAPELFGGWPIDRRTDVYGLGMLLYCVLAGRPPFEGRDDLEACALREVPAPIRGVPAGVNEALARALAKDPDARFQTIQELVVAVRPLLTAPEPPAAGEAALRPPVPGPDTERSAPGPASRDTLPTGTLPPQAVRRPTVRIADPRRRRRLVLAAGALLSFALLAVALTRVGVAVPLRSRVAPPSAPPAPPAGSPVPARDDAAREAALAAPAQGEAALAVPARCDPGAPAAVRPAVVPVESPRIPRRHAPASLTPPPRPAPPAGVAAERHRPGWYGVATY</sequence>
<keyword evidence="6" id="KW-1133">Transmembrane helix</keyword>
<proteinExistence type="predicted"/>
<dbReference type="EMBL" id="CP012670">
    <property type="protein sequence ID" value="AUX26266.1"/>
    <property type="molecule type" value="Genomic_DNA"/>
</dbReference>
<dbReference type="InterPro" id="IPR000719">
    <property type="entry name" value="Prot_kinase_dom"/>
</dbReference>
<evidence type="ECO:0000256" key="4">
    <source>
        <dbReference type="ARBA" id="ARBA00022840"/>
    </source>
</evidence>
<dbReference type="GO" id="GO:0005524">
    <property type="term" value="F:ATP binding"/>
    <property type="evidence" value="ECO:0007669"/>
    <property type="project" value="UniProtKB-KW"/>
</dbReference>
<dbReference type="EC" id="2.7.11.1" evidence="8"/>
<keyword evidence="6" id="KW-0472">Membrane</keyword>
<dbReference type="RefSeq" id="WP_129353763.1">
    <property type="nucleotide sequence ID" value="NZ_CP012670.1"/>
</dbReference>
<evidence type="ECO:0000313" key="9">
    <source>
        <dbReference type="Proteomes" id="UP000295781"/>
    </source>
</evidence>
<accession>A0A4P2QAH2</accession>
<dbReference type="OrthoDB" id="5501948at2"/>
<feature type="region of interest" description="Disordered" evidence="5">
    <location>
        <begin position="258"/>
        <end position="306"/>
    </location>
</feature>
<gene>
    <name evidence="8" type="ORF">SOCEGT47_068270</name>
</gene>
<evidence type="ECO:0000256" key="6">
    <source>
        <dbReference type="SAM" id="Phobius"/>
    </source>
</evidence>
<feature type="compositionally biased region" description="Pro residues" evidence="5">
    <location>
        <begin position="417"/>
        <end position="426"/>
    </location>
</feature>
<protein>
    <submittedName>
        <fullName evidence="8">Protein kinase</fullName>
        <ecNumber evidence="8">2.7.11.1</ecNumber>
    </submittedName>
</protein>
<keyword evidence="2" id="KW-0547">Nucleotide-binding</keyword>
<evidence type="ECO:0000256" key="3">
    <source>
        <dbReference type="ARBA" id="ARBA00022777"/>
    </source>
</evidence>
<keyword evidence="1 8" id="KW-0808">Transferase</keyword>
<evidence type="ECO:0000256" key="1">
    <source>
        <dbReference type="ARBA" id="ARBA00022679"/>
    </source>
</evidence>
<evidence type="ECO:0000313" key="8">
    <source>
        <dbReference type="EMBL" id="AUX26266.1"/>
    </source>
</evidence>
<name>A0A4P2QAH2_SORCE</name>
<keyword evidence="6" id="KW-0812">Transmembrane</keyword>
<dbReference type="InterPro" id="IPR011009">
    <property type="entry name" value="Kinase-like_dom_sf"/>
</dbReference>
<feature type="region of interest" description="Disordered" evidence="5">
    <location>
        <begin position="344"/>
        <end position="366"/>
    </location>
</feature>
<evidence type="ECO:0000259" key="7">
    <source>
        <dbReference type="PROSITE" id="PS50011"/>
    </source>
</evidence>
<dbReference type="Proteomes" id="UP000295781">
    <property type="component" value="Chromosome"/>
</dbReference>
<dbReference type="SMART" id="SM00220">
    <property type="entry name" value="S_TKc"/>
    <property type="match status" value="1"/>
</dbReference>
<reference evidence="8 9" key="1">
    <citation type="submission" date="2015-09" db="EMBL/GenBank/DDBJ databases">
        <title>Sorangium comparison.</title>
        <authorList>
            <person name="Zaburannyi N."/>
            <person name="Bunk B."/>
            <person name="Overmann J."/>
            <person name="Mueller R."/>
        </authorList>
    </citation>
    <scope>NUCLEOTIDE SEQUENCE [LARGE SCALE GENOMIC DNA]</scope>
    <source>
        <strain evidence="8 9">So ceGT47</strain>
    </source>
</reference>
<feature type="compositionally biased region" description="Low complexity" evidence="5">
    <location>
        <begin position="258"/>
        <end position="268"/>
    </location>
</feature>
<feature type="region of interest" description="Disordered" evidence="5">
    <location>
        <begin position="403"/>
        <end position="431"/>
    </location>
</feature>
<evidence type="ECO:0000256" key="2">
    <source>
        <dbReference type="ARBA" id="ARBA00022741"/>
    </source>
</evidence>
<dbReference type="PANTHER" id="PTHR43289">
    <property type="entry name" value="MITOGEN-ACTIVATED PROTEIN KINASE KINASE KINASE 20-RELATED"/>
    <property type="match status" value="1"/>
</dbReference>
<dbReference type="GO" id="GO:0004674">
    <property type="term" value="F:protein serine/threonine kinase activity"/>
    <property type="evidence" value="ECO:0007669"/>
    <property type="project" value="UniProtKB-EC"/>
</dbReference>
<dbReference type="Pfam" id="PF00069">
    <property type="entry name" value="Pkinase"/>
    <property type="match status" value="1"/>
</dbReference>
<evidence type="ECO:0000256" key="5">
    <source>
        <dbReference type="SAM" id="MobiDB-lite"/>
    </source>
</evidence>
<dbReference type="SUPFAM" id="SSF56112">
    <property type="entry name" value="Protein kinase-like (PK-like)"/>
    <property type="match status" value="1"/>
</dbReference>
<dbReference type="PANTHER" id="PTHR43289:SF6">
    <property type="entry name" value="SERINE_THREONINE-PROTEIN KINASE NEKL-3"/>
    <property type="match status" value="1"/>
</dbReference>
<feature type="transmembrane region" description="Helical" evidence="6">
    <location>
        <begin position="315"/>
        <end position="337"/>
    </location>
</feature>
<keyword evidence="3 8" id="KW-0418">Kinase</keyword>